<comment type="caution">
    <text evidence="1">The sequence shown here is derived from an EMBL/GenBank/DDBJ whole genome shotgun (WGS) entry which is preliminary data.</text>
</comment>
<reference evidence="2" key="1">
    <citation type="journal article" date="2015" name="Nat. Genet.">
        <title>The genome and transcriptome of the zoonotic hookworm Ancylostoma ceylanicum identify infection-specific gene families.</title>
        <authorList>
            <person name="Schwarz E.M."/>
            <person name="Hu Y."/>
            <person name="Antoshechkin I."/>
            <person name="Miller M.M."/>
            <person name="Sternberg P.W."/>
            <person name="Aroian R.V."/>
        </authorList>
    </citation>
    <scope>NUCLEOTIDE SEQUENCE</scope>
    <source>
        <strain evidence="2">HY135</strain>
    </source>
</reference>
<evidence type="ECO:0000313" key="1">
    <source>
        <dbReference type="EMBL" id="EYC30451.1"/>
    </source>
</evidence>
<keyword evidence="2" id="KW-1185">Reference proteome</keyword>
<dbReference type="EMBL" id="JARK01001341">
    <property type="protein sequence ID" value="EYC30451.1"/>
    <property type="molecule type" value="Genomic_DNA"/>
</dbReference>
<evidence type="ECO:0000313" key="2">
    <source>
        <dbReference type="Proteomes" id="UP000024635"/>
    </source>
</evidence>
<dbReference type="Proteomes" id="UP000024635">
    <property type="component" value="Unassembled WGS sequence"/>
</dbReference>
<sequence length="144" mass="16039">MDARTRWSCTVGPERPWAKGGVAARALRLSAAPPEAAGNHEVSVFFRVPAQKTRCLGAADNQSTRAAVQPLVYDRLEFIVWSLPNKLRLFTWDSSTVCFLKLTLPSSPRLNKAARECSIGARSEADRPDRLFQQQPISLFTRPD</sequence>
<dbReference type="AlphaFoldDB" id="A0A016VT09"/>
<proteinExistence type="predicted"/>
<name>A0A016VT09_9BILA</name>
<organism evidence="1 2">
    <name type="scientific">Ancylostoma ceylanicum</name>
    <dbReference type="NCBI Taxonomy" id="53326"/>
    <lineage>
        <taxon>Eukaryota</taxon>
        <taxon>Metazoa</taxon>
        <taxon>Ecdysozoa</taxon>
        <taxon>Nematoda</taxon>
        <taxon>Chromadorea</taxon>
        <taxon>Rhabditida</taxon>
        <taxon>Rhabditina</taxon>
        <taxon>Rhabditomorpha</taxon>
        <taxon>Strongyloidea</taxon>
        <taxon>Ancylostomatidae</taxon>
        <taxon>Ancylostomatinae</taxon>
        <taxon>Ancylostoma</taxon>
    </lineage>
</organism>
<accession>A0A016VT09</accession>
<protein>
    <submittedName>
        <fullName evidence="1">Uncharacterized protein</fullName>
    </submittedName>
</protein>
<gene>
    <name evidence="1" type="primary">Acey_s0005.g2655</name>
    <name evidence="1" type="ORF">Y032_0005g2655</name>
</gene>